<gene>
    <name evidence="1" type="ORF">PEVE_00035987</name>
</gene>
<reference evidence="1 2" key="1">
    <citation type="submission" date="2022-05" db="EMBL/GenBank/DDBJ databases">
        <authorList>
            <consortium name="Genoscope - CEA"/>
            <person name="William W."/>
        </authorList>
    </citation>
    <scope>NUCLEOTIDE SEQUENCE [LARGE SCALE GENOMIC DNA]</scope>
</reference>
<dbReference type="SUPFAM" id="SSF56399">
    <property type="entry name" value="ADP-ribosylation"/>
    <property type="match status" value="1"/>
</dbReference>
<dbReference type="EMBL" id="CALNXI010000567">
    <property type="protein sequence ID" value="CAH3029354.1"/>
    <property type="molecule type" value="Genomic_DNA"/>
</dbReference>
<feature type="non-terminal residue" evidence="1">
    <location>
        <position position="1"/>
    </location>
</feature>
<name>A0ABN8MMU6_9CNID</name>
<protein>
    <recommendedName>
        <fullName evidence="3">PARP</fullName>
    </recommendedName>
</protein>
<organism evidence="1 2">
    <name type="scientific">Porites evermanni</name>
    <dbReference type="NCBI Taxonomy" id="104178"/>
    <lineage>
        <taxon>Eukaryota</taxon>
        <taxon>Metazoa</taxon>
        <taxon>Cnidaria</taxon>
        <taxon>Anthozoa</taxon>
        <taxon>Hexacorallia</taxon>
        <taxon>Scleractinia</taxon>
        <taxon>Fungiina</taxon>
        <taxon>Poritidae</taxon>
        <taxon>Porites</taxon>
    </lineage>
</organism>
<proteinExistence type="predicted"/>
<comment type="caution">
    <text evidence="1">The sequence shown here is derived from an EMBL/GenBank/DDBJ whole genome shotgun (WGS) entry which is preliminary data.</text>
</comment>
<keyword evidence="2" id="KW-1185">Reference proteome</keyword>
<evidence type="ECO:0000313" key="1">
    <source>
        <dbReference type="EMBL" id="CAH3029354.1"/>
    </source>
</evidence>
<sequence length="234" mass="26957">YPRFERKPNFINKWFSLSGEVEDSNEQGRIVNAINVDAKGKMAKCYTRQGGNENFPESLSNENYEVFFHGTTQKKALSIIGGIHLAKGRRNGDFSDGKGFYLCKNFDYALNTMWARQRPPNSAVVVFQVNRTELRHGIINGLNLQHDLSGWIEAVSLFRTHLQDTKSRRKSKEDEKMFKDKDKFDFIEGPICSEAHCFSNPYPIDDSYQFCVKSQVCAELFDRSLHSVVFFDQN</sequence>
<dbReference type="Gene3D" id="3.90.175.10">
    <property type="entry name" value="Diphtheria Toxin, domain 1"/>
    <property type="match status" value="1"/>
</dbReference>
<accession>A0ABN8MMU6</accession>
<evidence type="ECO:0008006" key="3">
    <source>
        <dbReference type="Google" id="ProtNLM"/>
    </source>
</evidence>
<dbReference type="Proteomes" id="UP001159427">
    <property type="component" value="Unassembled WGS sequence"/>
</dbReference>
<evidence type="ECO:0000313" key="2">
    <source>
        <dbReference type="Proteomes" id="UP001159427"/>
    </source>
</evidence>